<evidence type="ECO:0000313" key="4">
    <source>
        <dbReference type="Proteomes" id="UP000321548"/>
    </source>
</evidence>
<proteinExistence type="predicted"/>
<dbReference type="SMART" id="SM00966">
    <property type="entry name" value="SpoVT_AbrB"/>
    <property type="match status" value="1"/>
</dbReference>
<reference evidence="3 4" key="1">
    <citation type="submission" date="2019-06" db="EMBL/GenBank/DDBJ databases">
        <title>Quisquiliibacterium sp. nov., isolated from a maize field.</title>
        <authorList>
            <person name="Lin S.-Y."/>
            <person name="Tsai C.-F."/>
            <person name="Young C.-C."/>
        </authorList>
    </citation>
    <scope>NUCLEOTIDE SEQUENCE [LARGE SCALE GENOMIC DNA]</scope>
    <source>
        <strain evidence="3 4">CC-CFT501</strain>
    </source>
</reference>
<dbReference type="PROSITE" id="PS51740">
    <property type="entry name" value="SPOVT_ABRB"/>
    <property type="match status" value="1"/>
</dbReference>
<gene>
    <name evidence="3" type="ORF">FHP08_14310</name>
</gene>
<keyword evidence="4" id="KW-1185">Reference proteome</keyword>
<name>A0A5C8NSZ5_9BURK</name>
<feature type="domain" description="SpoVT-AbrB" evidence="2">
    <location>
        <begin position="1"/>
        <end position="46"/>
    </location>
</feature>
<evidence type="ECO:0000259" key="2">
    <source>
        <dbReference type="PROSITE" id="PS51740"/>
    </source>
</evidence>
<dbReference type="RefSeq" id="WP_147705173.1">
    <property type="nucleotide sequence ID" value="NZ_VDUY01000006.1"/>
</dbReference>
<dbReference type="InterPro" id="IPR037914">
    <property type="entry name" value="SpoVT-AbrB_sf"/>
</dbReference>
<dbReference type="AlphaFoldDB" id="A0A5C8NSZ5"/>
<dbReference type="Proteomes" id="UP000321548">
    <property type="component" value="Unassembled WGS sequence"/>
</dbReference>
<dbReference type="NCBIfam" id="TIGR01439">
    <property type="entry name" value="lp_hng_hel_AbrB"/>
    <property type="match status" value="1"/>
</dbReference>
<dbReference type="EMBL" id="VDUY01000006">
    <property type="protein sequence ID" value="TXL64112.1"/>
    <property type="molecule type" value="Genomic_DNA"/>
</dbReference>
<protein>
    <submittedName>
        <fullName evidence="3">AbrB/MazE/SpoVT family DNA-binding domain-containing protein</fullName>
    </submittedName>
</protein>
<dbReference type="GO" id="GO:0003677">
    <property type="term" value="F:DNA binding"/>
    <property type="evidence" value="ECO:0007669"/>
    <property type="project" value="UniProtKB-UniRule"/>
</dbReference>
<sequence length="83" mass="9081">MSTATVSEKGQVVIPVEIRKLLGIAPGTQLDFTVEGQSLRVEVARRAAPTRLEDGYGLLVCKKPGKRRLADFDVAQAMRERGK</sequence>
<dbReference type="OrthoDB" id="9811597at2"/>
<comment type="caution">
    <text evidence="3">The sequence shown here is derived from an EMBL/GenBank/DDBJ whole genome shotgun (WGS) entry which is preliminary data.</text>
</comment>
<keyword evidence="1 3" id="KW-0238">DNA-binding</keyword>
<evidence type="ECO:0000313" key="3">
    <source>
        <dbReference type="EMBL" id="TXL64112.1"/>
    </source>
</evidence>
<dbReference type="SUPFAM" id="SSF89447">
    <property type="entry name" value="AbrB/MazE/MraZ-like"/>
    <property type="match status" value="1"/>
</dbReference>
<dbReference type="InterPro" id="IPR007159">
    <property type="entry name" value="SpoVT-AbrB_dom"/>
</dbReference>
<dbReference type="Pfam" id="PF04014">
    <property type="entry name" value="MazE_antitoxin"/>
    <property type="match status" value="1"/>
</dbReference>
<accession>A0A5C8NSZ5</accession>
<organism evidence="3 4">
    <name type="scientific">Zeimonas arvi</name>
    <dbReference type="NCBI Taxonomy" id="2498847"/>
    <lineage>
        <taxon>Bacteria</taxon>
        <taxon>Pseudomonadati</taxon>
        <taxon>Pseudomonadota</taxon>
        <taxon>Betaproteobacteria</taxon>
        <taxon>Burkholderiales</taxon>
        <taxon>Burkholderiaceae</taxon>
        <taxon>Zeimonas</taxon>
    </lineage>
</organism>
<evidence type="ECO:0000256" key="1">
    <source>
        <dbReference type="PROSITE-ProRule" id="PRU01076"/>
    </source>
</evidence>
<dbReference type="Gene3D" id="2.10.260.10">
    <property type="match status" value="1"/>
</dbReference>